<sequence>MIRSLSGQEYRENRHLLMRLATLRADYNQLKQDTDELLKYADNEISQLKHENAGLTQTLDELQLRVWELEQQVNDLLDYIAQLDKSDLETDGDQLPDNVQKPDLSTWSLGIIGGHATTRRGVIEVLSNQYGLGTWVEIPPLSENSIKRNVLRGKIRRCALIFIITGYMSHSLTHAVYSLKASGALAGEVVLLNCRGTSGVVREVLDHVIKKSEEML</sequence>
<organism evidence="2 3">
    <name type="scientific">Leptolyngbya cf. ectocarpi LEGE 11479</name>
    <dbReference type="NCBI Taxonomy" id="1828722"/>
    <lineage>
        <taxon>Bacteria</taxon>
        <taxon>Bacillati</taxon>
        <taxon>Cyanobacteriota</taxon>
        <taxon>Cyanophyceae</taxon>
        <taxon>Leptolyngbyales</taxon>
        <taxon>Leptolyngbyaceae</taxon>
        <taxon>Leptolyngbya group</taxon>
        <taxon>Leptolyngbya</taxon>
    </lineage>
</organism>
<protein>
    <recommendedName>
        <fullName evidence="4">DUF2325 domain-containing protein</fullName>
    </recommendedName>
</protein>
<dbReference type="RefSeq" id="WP_193996034.1">
    <property type="nucleotide sequence ID" value="NZ_JADEXP010000380.1"/>
</dbReference>
<evidence type="ECO:0000313" key="2">
    <source>
        <dbReference type="EMBL" id="MBE9070151.1"/>
    </source>
</evidence>
<dbReference type="EMBL" id="JADEXP010000380">
    <property type="protein sequence ID" value="MBE9070151.1"/>
    <property type="molecule type" value="Genomic_DNA"/>
</dbReference>
<gene>
    <name evidence="2" type="ORF">IQ260_26265</name>
</gene>
<dbReference type="AlphaFoldDB" id="A0A928ZZ84"/>
<evidence type="ECO:0000313" key="3">
    <source>
        <dbReference type="Proteomes" id="UP000615026"/>
    </source>
</evidence>
<proteinExistence type="predicted"/>
<name>A0A928ZZ84_LEPEC</name>
<evidence type="ECO:0008006" key="4">
    <source>
        <dbReference type="Google" id="ProtNLM"/>
    </source>
</evidence>
<feature type="coiled-coil region" evidence="1">
    <location>
        <begin position="13"/>
        <end position="79"/>
    </location>
</feature>
<reference evidence="2" key="1">
    <citation type="submission" date="2020-10" db="EMBL/GenBank/DDBJ databases">
        <authorList>
            <person name="Castelo-Branco R."/>
            <person name="Eusebio N."/>
            <person name="Adriana R."/>
            <person name="Vieira A."/>
            <person name="Brugerolle De Fraissinette N."/>
            <person name="Rezende De Castro R."/>
            <person name="Schneider M.P."/>
            <person name="Vasconcelos V."/>
            <person name="Leao P.N."/>
        </authorList>
    </citation>
    <scope>NUCLEOTIDE SEQUENCE</scope>
    <source>
        <strain evidence="2">LEGE 11479</strain>
    </source>
</reference>
<accession>A0A928ZZ84</accession>
<keyword evidence="3" id="KW-1185">Reference proteome</keyword>
<keyword evidence="1" id="KW-0175">Coiled coil</keyword>
<evidence type="ECO:0000256" key="1">
    <source>
        <dbReference type="SAM" id="Coils"/>
    </source>
</evidence>
<comment type="caution">
    <text evidence="2">The sequence shown here is derived from an EMBL/GenBank/DDBJ whole genome shotgun (WGS) entry which is preliminary data.</text>
</comment>
<dbReference type="Proteomes" id="UP000615026">
    <property type="component" value="Unassembled WGS sequence"/>
</dbReference>